<sequence length="76" mass="8516">MVFDDTNPVLNIASRSSLGKLDRAQNAALRLILGALRSTTIAILELEFRYEPLSLKRGEQTVFAHERYLLTTVLIA</sequence>
<evidence type="ECO:0000313" key="2">
    <source>
        <dbReference type="Proteomes" id="UP000735302"/>
    </source>
</evidence>
<comment type="caution">
    <text evidence="1">The sequence shown here is derived from an EMBL/GenBank/DDBJ whole genome shotgun (WGS) entry which is preliminary data.</text>
</comment>
<evidence type="ECO:0000313" key="1">
    <source>
        <dbReference type="EMBL" id="GFO39937.1"/>
    </source>
</evidence>
<protein>
    <submittedName>
        <fullName evidence="1">Uncharacterized protein</fullName>
    </submittedName>
</protein>
<keyword evidence="2" id="KW-1185">Reference proteome</keyword>
<reference evidence="1 2" key="1">
    <citation type="journal article" date="2021" name="Elife">
        <title>Chloroplast acquisition without the gene transfer in kleptoplastic sea slugs, Plakobranchus ocellatus.</title>
        <authorList>
            <person name="Maeda T."/>
            <person name="Takahashi S."/>
            <person name="Yoshida T."/>
            <person name="Shimamura S."/>
            <person name="Takaki Y."/>
            <person name="Nagai Y."/>
            <person name="Toyoda A."/>
            <person name="Suzuki Y."/>
            <person name="Arimoto A."/>
            <person name="Ishii H."/>
            <person name="Satoh N."/>
            <person name="Nishiyama T."/>
            <person name="Hasebe M."/>
            <person name="Maruyama T."/>
            <person name="Minagawa J."/>
            <person name="Obokata J."/>
            <person name="Shigenobu S."/>
        </authorList>
    </citation>
    <scope>NUCLEOTIDE SEQUENCE [LARGE SCALE GENOMIC DNA]</scope>
</reference>
<dbReference type="AlphaFoldDB" id="A0AAV4D750"/>
<gene>
    <name evidence="1" type="ORF">PoB_006644200</name>
</gene>
<name>A0AAV4D750_9GAST</name>
<organism evidence="1 2">
    <name type="scientific">Plakobranchus ocellatus</name>
    <dbReference type="NCBI Taxonomy" id="259542"/>
    <lineage>
        <taxon>Eukaryota</taxon>
        <taxon>Metazoa</taxon>
        <taxon>Spiralia</taxon>
        <taxon>Lophotrochozoa</taxon>
        <taxon>Mollusca</taxon>
        <taxon>Gastropoda</taxon>
        <taxon>Heterobranchia</taxon>
        <taxon>Euthyneura</taxon>
        <taxon>Panpulmonata</taxon>
        <taxon>Sacoglossa</taxon>
        <taxon>Placobranchoidea</taxon>
        <taxon>Plakobranchidae</taxon>
        <taxon>Plakobranchus</taxon>
    </lineage>
</organism>
<proteinExistence type="predicted"/>
<dbReference type="Proteomes" id="UP000735302">
    <property type="component" value="Unassembled WGS sequence"/>
</dbReference>
<dbReference type="EMBL" id="BLXT01007556">
    <property type="protein sequence ID" value="GFO39937.1"/>
    <property type="molecule type" value="Genomic_DNA"/>
</dbReference>
<accession>A0AAV4D750</accession>